<name>A0A378K8D4_9GAMM</name>
<evidence type="ECO:0000313" key="2">
    <source>
        <dbReference type="Proteomes" id="UP000254794"/>
    </source>
</evidence>
<proteinExistence type="predicted"/>
<reference evidence="1 2" key="1">
    <citation type="submission" date="2018-06" db="EMBL/GenBank/DDBJ databases">
        <authorList>
            <consortium name="Pathogen Informatics"/>
            <person name="Doyle S."/>
        </authorList>
    </citation>
    <scope>NUCLEOTIDE SEQUENCE [LARGE SCALE GENOMIC DNA]</scope>
    <source>
        <strain evidence="1 2">NCTC13316</strain>
    </source>
</reference>
<sequence>MNKVVVSIPDQIAQRMRAAIPQRQRSKVIANAVLSIR</sequence>
<evidence type="ECO:0000313" key="1">
    <source>
        <dbReference type="EMBL" id="STX81208.1"/>
    </source>
</evidence>
<keyword evidence="2" id="KW-1185">Reference proteome</keyword>
<dbReference type="Proteomes" id="UP000254794">
    <property type="component" value="Unassembled WGS sequence"/>
</dbReference>
<organism evidence="1 2">
    <name type="scientific">Legionella busanensis</name>
    <dbReference type="NCBI Taxonomy" id="190655"/>
    <lineage>
        <taxon>Bacteria</taxon>
        <taxon>Pseudomonadati</taxon>
        <taxon>Pseudomonadota</taxon>
        <taxon>Gammaproteobacteria</taxon>
        <taxon>Legionellales</taxon>
        <taxon>Legionellaceae</taxon>
        <taxon>Legionella</taxon>
    </lineage>
</organism>
<accession>A0A378K8D4</accession>
<gene>
    <name evidence="1" type="ORF">NCTC13316_03075</name>
</gene>
<protein>
    <submittedName>
        <fullName evidence="1">Uncharacterized protein</fullName>
    </submittedName>
</protein>
<dbReference type="EMBL" id="UGOD01000002">
    <property type="protein sequence ID" value="STX81208.1"/>
    <property type="molecule type" value="Genomic_DNA"/>
</dbReference>
<dbReference type="AlphaFoldDB" id="A0A378K8D4"/>